<dbReference type="AlphaFoldDB" id="A0A5M7C931"/>
<feature type="transmembrane region" description="Helical" evidence="1">
    <location>
        <begin position="149"/>
        <end position="174"/>
    </location>
</feature>
<dbReference type="Proteomes" id="UP000323946">
    <property type="component" value="Unassembled WGS sequence"/>
</dbReference>
<dbReference type="InterPro" id="IPR021315">
    <property type="entry name" value="Gap/Sap"/>
</dbReference>
<feature type="transmembrane region" description="Helical" evidence="1">
    <location>
        <begin position="77"/>
        <end position="96"/>
    </location>
</feature>
<keyword evidence="1" id="KW-0472">Membrane</keyword>
<feature type="transmembrane region" description="Helical" evidence="1">
    <location>
        <begin position="194"/>
        <end position="211"/>
    </location>
</feature>
<feature type="transmembrane region" description="Helical" evidence="1">
    <location>
        <begin position="108"/>
        <end position="129"/>
    </location>
</feature>
<evidence type="ECO:0000313" key="3">
    <source>
        <dbReference type="Proteomes" id="UP000323946"/>
    </source>
</evidence>
<dbReference type="OrthoDB" id="3684935at2"/>
<feature type="transmembrane region" description="Helical" evidence="1">
    <location>
        <begin position="37"/>
        <end position="65"/>
    </location>
</feature>
<dbReference type="EMBL" id="VWPH01000001">
    <property type="protein sequence ID" value="KAA5838263.1"/>
    <property type="molecule type" value="Genomic_DNA"/>
</dbReference>
<gene>
    <name evidence="2" type="ORF">F1721_02115</name>
</gene>
<keyword evidence="3" id="KW-1185">Reference proteome</keyword>
<protein>
    <submittedName>
        <fullName evidence="2">GAP family protein</fullName>
    </submittedName>
</protein>
<keyword evidence="1" id="KW-0812">Transmembrane</keyword>
<proteinExistence type="predicted"/>
<evidence type="ECO:0000256" key="1">
    <source>
        <dbReference type="SAM" id="Phobius"/>
    </source>
</evidence>
<evidence type="ECO:0000313" key="2">
    <source>
        <dbReference type="EMBL" id="KAA5838263.1"/>
    </source>
</evidence>
<comment type="caution">
    <text evidence="2">The sequence shown here is derived from an EMBL/GenBank/DDBJ whole genome shotgun (WGS) entry which is preliminary data.</text>
</comment>
<dbReference type="Pfam" id="PF11139">
    <property type="entry name" value="SfLAP"/>
    <property type="match status" value="1"/>
</dbReference>
<sequence length="212" mass="21890">MNLQVLPLAVTMMAGPQIMSAIVLVTAERPVRVSAAFLVGVIVATTVGVSIAGGVAALLGGAVAIDGESHEASTLGKVIQIVLIGLLVLAAVKSYLGRKTAEPPRWLGALLSATPATALKTGLLVILAMPSDILVMLTVGMNLQHNRSGLSGAIPFIAATALIAALPLLLYLVLRKRAITAMPKVRDWMNTRSWLVNIIVCGIFIGLVATGG</sequence>
<name>A0A5M7C931_SACHI</name>
<organism evidence="2 3">
    <name type="scientific">Saccharopolyspora hirsuta</name>
    <dbReference type="NCBI Taxonomy" id="1837"/>
    <lineage>
        <taxon>Bacteria</taxon>
        <taxon>Bacillati</taxon>
        <taxon>Actinomycetota</taxon>
        <taxon>Actinomycetes</taxon>
        <taxon>Pseudonocardiales</taxon>
        <taxon>Pseudonocardiaceae</taxon>
        <taxon>Saccharopolyspora</taxon>
    </lineage>
</organism>
<accession>A0A5M7C931</accession>
<dbReference type="RefSeq" id="WP_150064769.1">
    <property type="nucleotide sequence ID" value="NZ_VWPH01000001.1"/>
</dbReference>
<reference evidence="2 3" key="1">
    <citation type="submission" date="2019-09" db="EMBL/GenBank/DDBJ databases">
        <title>Draft genome sequence of the thermophilic Saccharopolyspora hirsuta VKM Ac-666T.</title>
        <authorList>
            <person name="Lobastova T.G."/>
            <person name="Fokina V."/>
            <person name="Bragin E.Y."/>
            <person name="Shtratnikova V.Y."/>
            <person name="Starodumova I.P."/>
            <person name="Tarlachkov S.V."/>
            <person name="Donova M.V."/>
        </authorList>
    </citation>
    <scope>NUCLEOTIDE SEQUENCE [LARGE SCALE GENOMIC DNA]</scope>
    <source>
        <strain evidence="2 3">VKM Ac-666</strain>
    </source>
</reference>
<feature type="transmembrane region" description="Helical" evidence="1">
    <location>
        <begin position="6"/>
        <end position="25"/>
    </location>
</feature>
<keyword evidence="1" id="KW-1133">Transmembrane helix</keyword>